<evidence type="ECO:0000313" key="1">
    <source>
        <dbReference type="EMBL" id="KAL0347985.1"/>
    </source>
</evidence>
<sequence>MMEKGNIFNVGEVFLWIGSSIILWQVGLLPVEGEFVCHDFVAERDALLLLQGHSRSMILDVLEAFLQVLQAFEPLRRDILLSLQGGSLACYDLRCRGRGYPLTFFFRAIYF</sequence>
<gene>
    <name evidence="1" type="ORF">Sangu_1026300</name>
</gene>
<accession>A0AAW2NVS7</accession>
<dbReference type="AlphaFoldDB" id="A0AAW2NVS7"/>
<dbReference type="EMBL" id="JACGWK010000006">
    <property type="protein sequence ID" value="KAL0347985.1"/>
    <property type="molecule type" value="Genomic_DNA"/>
</dbReference>
<protein>
    <submittedName>
        <fullName evidence="1">Uncharacterized protein</fullName>
    </submittedName>
</protein>
<organism evidence="1">
    <name type="scientific">Sesamum angustifolium</name>
    <dbReference type="NCBI Taxonomy" id="2727405"/>
    <lineage>
        <taxon>Eukaryota</taxon>
        <taxon>Viridiplantae</taxon>
        <taxon>Streptophyta</taxon>
        <taxon>Embryophyta</taxon>
        <taxon>Tracheophyta</taxon>
        <taxon>Spermatophyta</taxon>
        <taxon>Magnoliopsida</taxon>
        <taxon>eudicotyledons</taxon>
        <taxon>Gunneridae</taxon>
        <taxon>Pentapetalae</taxon>
        <taxon>asterids</taxon>
        <taxon>lamiids</taxon>
        <taxon>Lamiales</taxon>
        <taxon>Pedaliaceae</taxon>
        <taxon>Sesamum</taxon>
    </lineage>
</organism>
<comment type="caution">
    <text evidence="1">The sequence shown here is derived from an EMBL/GenBank/DDBJ whole genome shotgun (WGS) entry which is preliminary data.</text>
</comment>
<proteinExistence type="predicted"/>
<reference evidence="1" key="2">
    <citation type="journal article" date="2024" name="Plant">
        <title>Genomic evolution and insights into agronomic trait innovations of Sesamum species.</title>
        <authorList>
            <person name="Miao H."/>
            <person name="Wang L."/>
            <person name="Qu L."/>
            <person name="Liu H."/>
            <person name="Sun Y."/>
            <person name="Le M."/>
            <person name="Wang Q."/>
            <person name="Wei S."/>
            <person name="Zheng Y."/>
            <person name="Lin W."/>
            <person name="Duan Y."/>
            <person name="Cao H."/>
            <person name="Xiong S."/>
            <person name="Wang X."/>
            <person name="Wei L."/>
            <person name="Li C."/>
            <person name="Ma Q."/>
            <person name="Ju M."/>
            <person name="Zhao R."/>
            <person name="Li G."/>
            <person name="Mu C."/>
            <person name="Tian Q."/>
            <person name="Mei H."/>
            <person name="Zhang T."/>
            <person name="Gao T."/>
            <person name="Zhang H."/>
        </authorList>
    </citation>
    <scope>NUCLEOTIDE SEQUENCE</scope>
    <source>
        <strain evidence="1">G01</strain>
    </source>
</reference>
<name>A0AAW2NVS7_9LAMI</name>
<reference evidence="1" key="1">
    <citation type="submission" date="2020-06" db="EMBL/GenBank/DDBJ databases">
        <authorList>
            <person name="Li T."/>
            <person name="Hu X."/>
            <person name="Zhang T."/>
            <person name="Song X."/>
            <person name="Zhang H."/>
            <person name="Dai N."/>
            <person name="Sheng W."/>
            <person name="Hou X."/>
            <person name="Wei L."/>
        </authorList>
    </citation>
    <scope>NUCLEOTIDE SEQUENCE</scope>
    <source>
        <strain evidence="1">G01</strain>
        <tissue evidence="1">Leaf</tissue>
    </source>
</reference>